<gene>
    <name evidence="2" type="ORF">S03H2_18662</name>
</gene>
<feature type="non-terminal residue" evidence="2">
    <location>
        <position position="326"/>
    </location>
</feature>
<dbReference type="EMBL" id="BARU01009696">
    <property type="protein sequence ID" value="GAH40415.1"/>
    <property type="molecule type" value="Genomic_DNA"/>
</dbReference>
<evidence type="ECO:0000259" key="1">
    <source>
        <dbReference type="Pfam" id="PF10145"/>
    </source>
</evidence>
<dbReference type="Pfam" id="PF10145">
    <property type="entry name" value="PhageMin_Tail"/>
    <property type="match status" value="1"/>
</dbReference>
<feature type="non-terminal residue" evidence="2">
    <location>
        <position position="1"/>
    </location>
</feature>
<sequence length="326" mass="34531">IKVAQVTNTSVGGLGKLTKQITTLATTFGVSSAKLIEVSRILAQTGIGAKNTAIALDALAKSTLAATFGDINQTAEGSIAIMRQFGIAANGLERALGAINSVASKFAVESEDIIAAVRRAGGVFAATSKGVVEGQRALEQFIALFTSVRATTRESAESIATGLRTIFTRIQRGSTIRLLREFGAELQDVEGKFVGPFEAIKRLSTLLKDRSLRSEEVAKILEELGGFRQISKVIPLIQQFATAQSALKVAQEGQDSLAKDAAVAQQALQVQLTKTKEKFLALFREITGSSAFKFITQSVLSITNQLIGLASAIKPILPALTAFATF</sequence>
<reference evidence="2" key="1">
    <citation type="journal article" date="2014" name="Front. Microbiol.">
        <title>High frequency of phylogenetically diverse reductive dehalogenase-homologous genes in deep subseafloor sedimentary metagenomes.</title>
        <authorList>
            <person name="Kawai M."/>
            <person name="Futagami T."/>
            <person name="Toyoda A."/>
            <person name="Takaki Y."/>
            <person name="Nishi S."/>
            <person name="Hori S."/>
            <person name="Arai W."/>
            <person name="Tsubouchi T."/>
            <person name="Morono Y."/>
            <person name="Uchiyama I."/>
            <person name="Ito T."/>
            <person name="Fujiyama A."/>
            <person name="Inagaki F."/>
            <person name="Takami H."/>
        </authorList>
    </citation>
    <scope>NUCLEOTIDE SEQUENCE</scope>
    <source>
        <strain evidence="2">Expedition CK06-06</strain>
    </source>
</reference>
<proteinExistence type="predicted"/>
<accession>X1G6C9</accession>
<evidence type="ECO:0000313" key="2">
    <source>
        <dbReference type="EMBL" id="GAH40415.1"/>
    </source>
</evidence>
<protein>
    <recommendedName>
        <fullName evidence="1">Phage tail tape measure protein domain-containing protein</fullName>
    </recommendedName>
</protein>
<dbReference type="NCBIfam" id="TIGR01760">
    <property type="entry name" value="tape_meas_TP901"/>
    <property type="match status" value="1"/>
</dbReference>
<feature type="domain" description="Phage tail tape measure protein" evidence="1">
    <location>
        <begin position="19"/>
        <end position="224"/>
    </location>
</feature>
<name>X1G6C9_9ZZZZ</name>
<organism evidence="2">
    <name type="scientific">marine sediment metagenome</name>
    <dbReference type="NCBI Taxonomy" id="412755"/>
    <lineage>
        <taxon>unclassified sequences</taxon>
        <taxon>metagenomes</taxon>
        <taxon>ecological metagenomes</taxon>
    </lineage>
</organism>
<dbReference type="AlphaFoldDB" id="X1G6C9"/>
<dbReference type="InterPro" id="IPR010090">
    <property type="entry name" value="Phage_tape_meas"/>
</dbReference>
<comment type="caution">
    <text evidence="2">The sequence shown here is derived from an EMBL/GenBank/DDBJ whole genome shotgun (WGS) entry which is preliminary data.</text>
</comment>